<dbReference type="Proteomes" id="UP000789759">
    <property type="component" value="Unassembled WGS sequence"/>
</dbReference>
<gene>
    <name evidence="1" type="ORF">CPELLU_LOCUS17915</name>
</gene>
<dbReference type="AlphaFoldDB" id="A0A9N9K0Y0"/>
<evidence type="ECO:0000313" key="2">
    <source>
        <dbReference type="Proteomes" id="UP000789759"/>
    </source>
</evidence>
<protein>
    <submittedName>
        <fullName evidence="1">14818_t:CDS:1</fullName>
    </submittedName>
</protein>
<dbReference type="EMBL" id="CAJVQA010032736">
    <property type="protein sequence ID" value="CAG8803546.1"/>
    <property type="molecule type" value="Genomic_DNA"/>
</dbReference>
<comment type="caution">
    <text evidence="1">The sequence shown here is derived from an EMBL/GenBank/DDBJ whole genome shotgun (WGS) entry which is preliminary data.</text>
</comment>
<feature type="non-terminal residue" evidence="1">
    <location>
        <position position="68"/>
    </location>
</feature>
<evidence type="ECO:0000313" key="1">
    <source>
        <dbReference type="EMBL" id="CAG8803546.1"/>
    </source>
</evidence>
<proteinExistence type="predicted"/>
<reference evidence="1" key="1">
    <citation type="submission" date="2021-06" db="EMBL/GenBank/DDBJ databases">
        <authorList>
            <person name="Kallberg Y."/>
            <person name="Tangrot J."/>
            <person name="Rosling A."/>
        </authorList>
    </citation>
    <scope>NUCLEOTIDE SEQUENCE</scope>
    <source>
        <strain evidence="1">FL966</strain>
    </source>
</reference>
<sequence length="68" mass="7814">MKYILKLAKTTIFKVTTIAKVIIRAITTIMTDERTTNVKALMDGTTNVKAITTVQNYYKLKKNYLNEK</sequence>
<keyword evidence="2" id="KW-1185">Reference proteome</keyword>
<organism evidence="1 2">
    <name type="scientific">Cetraspora pellucida</name>
    <dbReference type="NCBI Taxonomy" id="1433469"/>
    <lineage>
        <taxon>Eukaryota</taxon>
        <taxon>Fungi</taxon>
        <taxon>Fungi incertae sedis</taxon>
        <taxon>Mucoromycota</taxon>
        <taxon>Glomeromycotina</taxon>
        <taxon>Glomeromycetes</taxon>
        <taxon>Diversisporales</taxon>
        <taxon>Gigasporaceae</taxon>
        <taxon>Cetraspora</taxon>
    </lineage>
</organism>
<accession>A0A9N9K0Y0</accession>
<name>A0A9N9K0Y0_9GLOM</name>